<dbReference type="EMBL" id="BMAO01020794">
    <property type="protein sequence ID" value="GFQ69927.1"/>
    <property type="molecule type" value="Genomic_DNA"/>
</dbReference>
<organism evidence="1 2">
    <name type="scientific">Trichonephila clavata</name>
    <name type="common">Joro spider</name>
    <name type="synonym">Nephila clavata</name>
    <dbReference type="NCBI Taxonomy" id="2740835"/>
    <lineage>
        <taxon>Eukaryota</taxon>
        <taxon>Metazoa</taxon>
        <taxon>Ecdysozoa</taxon>
        <taxon>Arthropoda</taxon>
        <taxon>Chelicerata</taxon>
        <taxon>Arachnida</taxon>
        <taxon>Araneae</taxon>
        <taxon>Araneomorphae</taxon>
        <taxon>Entelegynae</taxon>
        <taxon>Araneoidea</taxon>
        <taxon>Nephilidae</taxon>
        <taxon>Trichonephila</taxon>
    </lineage>
</organism>
<dbReference type="OrthoDB" id="10600361at2759"/>
<comment type="caution">
    <text evidence="1">The sequence shown here is derived from an EMBL/GenBank/DDBJ whole genome shotgun (WGS) entry which is preliminary data.</text>
</comment>
<name>A0A8X6F4K1_TRICU</name>
<accession>A0A8X6F4K1</accession>
<protein>
    <submittedName>
        <fullName evidence="1">Uncharacterized protein</fullName>
    </submittedName>
</protein>
<keyword evidence="2" id="KW-1185">Reference proteome</keyword>
<gene>
    <name evidence="1" type="ORF">TNCT_315441</name>
</gene>
<sequence length="114" mass="13716">MQQSNLQVSWNYEQRASCPRTNIIGHDRWRSWQTFRHLCGWPTPRDSLRISQLSEHRKLLFRSISGSGHLIREFPTTPFILIRVCTRAGDSVSRRFRLRTFWEREEGGRERKCR</sequence>
<proteinExistence type="predicted"/>
<dbReference type="Proteomes" id="UP000887116">
    <property type="component" value="Unassembled WGS sequence"/>
</dbReference>
<reference evidence="1" key="1">
    <citation type="submission" date="2020-07" db="EMBL/GenBank/DDBJ databases">
        <title>Multicomponent nature underlies the extraordinary mechanical properties of spider dragline silk.</title>
        <authorList>
            <person name="Kono N."/>
            <person name="Nakamura H."/>
            <person name="Mori M."/>
            <person name="Yoshida Y."/>
            <person name="Ohtoshi R."/>
            <person name="Malay A.D."/>
            <person name="Moran D.A.P."/>
            <person name="Tomita M."/>
            <person name="Numata K."/>
            <person name="Arakawa K."/>
        </authorList>
    </citation>
    <scope>NUCLEOTIDE SEQUENCE</scope>
</reference>
<dbReference type="AlphaFoldDB" id="A0A8X6F4K1"/>
<evidence type="ECO:0000313" key="2">
    <source>
        <dbReference type="Proteomes" id="UP000887116"/>
    </source>
</evidence>
<evidence type="ECO:0000313" key="1">
    <source>
        <dbReference type="EMBL" id="GFQ69927.1"/>
    </source>
</evidence>